<keyword evidence="1" id="KW-0732">Signal</keyword>
<dbReference type="HOGENOM" id="CLU_1014200_0_0_4"/>
<feature type="chain" id="PRO_5002982849" description="Polysaccharide lyase" evidence="1">
    <location>
        <begin position="25"/>
        <end position="274"/>
    </location>
</feature>
<evidence type="ECO:0000256" key="1">
    <source>
        <dbReference type="SAM" id="SignalP"/>
    </source>
</evidence>
<evidence type="ECO:0008006" key="3">
    <source>
        <dbReference type="Google" id="ProtNLM"/>
    </source>
</evidence>
<feature type="signal peptide" evidence="1">
    <location>
        <begin position="1"/>
        <end position="24"/>
    </location>
</feature>
<name>C7RNQ7_ACCRE</name>
<proteinExistence type="predicted"/>
<reference evidence="2" key="1">
    <citation type="submission" date="2009-08" db="EMBL/GenBank/DDBJ databases">
        <authorList>
            <consortium name="US DOE Joint Genome Institute"/>
            <person name="Lucas S."/>
            <person name="Copeland A."/>
            <person name="Lapidus A."/>
            <person name="Glavina del Rio T."/>
            <person name="Dalin E."/>
            <person name="Tice H."/>
            <person name="Bruce D."/>
            <person name="Barry K."/>
            <person name="Pitluck S."/>
            <person name="Lowry S."/>
            <person name="Larimer F."/>
            <person name="Land M."/>
            <person name="Hauser L."/>
            <person name="Kyrpides N."/>
            <person name="Ivanova N."/>
            <person name="McMahon K.D."/>
            <person name="Hugenholtz P."/>
        </authorList>
    </citation>
    <scope>NUCLEOTIDE SEQUENCE</scope>
    <source>
        <strain evidence="2">UW-1</strain>
    </source>
</reference>
<evidence type="ECO:0000313" key="2">
    <source>
        <dbReference type="EMBL" id="ACV34193.1"/>
    </source>
</evidence>
<gene>
    <name evidence="2" type="ordered locus">CAP2UW1_0854</name>
</gene>
<dbReference type="KEGG" id="app:CAP2UW1_0854"/>
<dbReference type="InterPro" id="IPR025975">
    <property type="entry name" value="Polysacc_lyase"/>
</dbReference>
<protein>
    <recommendedName>
        <fullName evidence="3">Polysaccharide lyase</fullName>
    </recommendedName>
</protein>
<dbReference type="Pfam" id="PF14099">
    <property type="entry name" value="Polysacc_lyase"/>
    <property type="match status" value="1"/>
</dbReference>
<sequence length="274" mass="30285" precursor="true">MTGTHAAARILAVFLLLGSVVAAADSEKILPIGGVVNEATLNDYYLIQTGNRANLRFIPDPEKPSRMVLELTLRGSDPEAATSHRTEILGRKDGLGNQEEARWYGFEFYVPPDWRQYPTAIVVAQLHGNDRLRLSPPVSIQIQGGRMFLMLQHNTNAVTGRTPPTTANSIRFYPWHGPLILGRWYRLIVRTYWSAMPGAGELDVWLNGNLLARQRGVPNTYDTSEGIGGRNYAKTGIYAPYGIEASDAIRILTRGIVYGGPSAGYQDMVDALDR</sequence>
<accession>C7RNQ7</accession>
<dbReference type="EMBL" id="CP001715">
    <property type="protein sequence ID" value="ACV34193.1"/>
    <property type="molecule type" value="Genomic_DNA"/>
</dbReference>
<organism evidence="2">
    <name type="scientific">Accumulibacter regalis</name>
    <dbReference type="NCBI Taxonomy" id="522306"/>
    <lineage>
        <taxon>Bacteria</taxon>
        <taxon>Pseudomonadati</taxon>
        <taxon>Pseudomonadota</taxon>
        <taxon>Betaproteobacteria</taxon>
        <taxon>Candidatus Accumulibacter</taxon>
    </lineage>
</organism>
<dbReference type="eggNOG" id="ENOG5033BXC">
    <property type="taxonomic scope" value="Bacteria"/>
</dbReference>
<dbReference type="AlphaFoldDB" id="C7RNQ7"/>
<dbReference type="STRING" id="522306.CAP2UW1_0854"/>
<dbReference type="Gene3D" id="2.60.120.200">
    <property type="match status" value="1"/>
</dbReference>
<reference evidence="2" key="2">
    <citation type="submission" date="2009-09" db="EMBL/GenBank/DDBJ databases">
        <title>Complete sequence of chromosome of Candidatus Accumulibacter phosphatis clade IIA str. UW-1.</title>
        <authorList>
            <consortium name="US DOE Joint Genome Institute"/>
            <person name="Martin H.G."/>
            <person name="Ivanova N."/>
            <person name="Kunin V."/>
            <person name="Warnecke F."/>
            <person name="Barry K."/>
            <person name="He S."/>
            <person name="Salamov A."/>
            <person name="Szeto E."/>
            <person name="Dalin E."/>
            <person name="Pangilinan J.L."/>
            <person name="Lapidus A."/>
            <person name="Lowry S."/>
            <person name="Kyrpides N.C."/>
            <person name="McMahon K.D."/>
            <person name="Hugenholtz P."/>
        </authorList>
    </citation>
    <scope>NUCLEOTIDE SEQUENCE [LARGE SCALE GENOMIC DNA]</scope>
    <source>
        <strain evidence="2">UW-1</strain>
    </source>
</reference>